<dbReference type="Pfam" id="PF04149">
    <property type="entry name" value="DUF397"/>
    <property type="match status" value="1"/>
</dbReference>
<name>A0ABS6U8S8_9PSEU</name>
<feature type="domain" description="DUF397" evidence="1">
    <location>
        <begin position="11"/>
        <end position="61"/>
    </location>
</feature>
<accession>A0ABS6U8S8</accession>
<reference evidence="2 3" key="1">
    <citation type="submission" date="2020-11" db="EMBL/GenBank/DDBJ databases">
        <title>Pseudonocardia abyssalis sp. nov. and Pseudonocardia oceani sp. nov., description and phylogenomic analysis of two novel actinomycetes isolated from the deep Southern Ocean.</title>
        <authorList>
            <person name="Parra J."/>
        </authorList>
    </citation>
    <scope>NUCLEOTIDE SEQUENCE [LARGE SCALE GENOMIC DNA]</scope>
    <source>
        <strain evidence="3">KRD185</strain>
    </source>
</reference>
<sequence length="68" mass="7301">MAHTGIASGQFVKSSFSASGNCVEVRRHAGGEVEVRHSRHPTEGTLVFTSAEWAAFVEGVKHCEFDPA</sequence>
<proteinExistence type="predicted"/>
<gene>
    <name evidence="2" type="ORF">I4I82_13275</name>
</gene>
<dbReference type="InterPro" id="IPR007278">
    <property type="entry name" value="DUF397"/>
</dbReference>
<keyword evidence="3" id="KW-1185">Reference proteome</keyword>
<dbReference type="Proteomes" id="UP000694300">
    <property type="component" value="Unassembled WGS sequence"/>
</dbReference>
<dbReference type="RefSeq" id="WP_218591282.1">
    <property type="nucleotide sequence ID" value="NZ_JADQDE010000079.1"/>
</dbReference>
<organism evidence="2 3">
    <name type="scientific">Pseudonocardia oceani</name>
    <dbReference type="NCBI Taxonomy" id="2792013"/>
    <lineage>
        <taxon>Bacteria</taxon>
        <taxon>Bacillati</taxon>
        <taxon>Actinomycetota</taxon>
        <taxon>Actinomycetes</taxon>
        <taxon>Pseudonocardiales</taxon>
        <taxon>Pseudonocardiaceae</taxon>
        <taxon>Pseudonocardia</taxon>
    </lineage>
</organism>
<protein>
    <submittedName>
        <fullName evidence="2">DUF397 domain-containing protein</fullName>
    </submittedName>
</protein>
<comment type="caution">
    <text evidence="2">The sequence shown here is derived from an EMBL/GenBank/DDBJ whole genome shotgun (WGS) entry which is preliminary data.</text>
</comment>
<evidence type="ECO:0000259" key="1">
    <source>
        <dbReference type="Pfam" id="PF04149"/>
    </source>
</evidence>
<dbReference type="EMBL" id="JADQDF010000001">
    <property type="protein sequence ID" value="MBW0128650.1"/>
    <property type="molecule type" value="Genomic_DNA"/>
</dbReference>
<evidence type="ECO:0000313" key="2">
    <source>
        <dbReference type="EMBL" id="MBW0128650.1"/>
    </source>
</evidence>
<evidence type="ECO:0000313" key="3">
    <source>
        <dbReference type="Proteomes" id="UP000694300"/>
    </source>
</evidence>